<accession>A0ACB9QTR9</accession>
<dbReference type="Proteomes" id="UP001057402">
    <property type="component" value="Chromosome 5"/>
</dbReference>
<sequence length="662" mass="73814">MKLLFRRYSAARPPPSPDNLKLLESNILRLCKSQRLPEATHLLNSGEVPPSPVLYASLLQTACKHPSLALGLQVHCHIIKSGLDADRYVGNSLITLYFKLGCDVSDTRKVFDGLFVKDDVSWSSMISGYVRVGKFVDGLVLFGDMVSVFGVLPSAFSLSVVLKACSETGDRKLGMGFHGTVIRIGYDCNMVVLSSLIDMYGKQGCVDDAWGVFRELAYDDKDVVCWTSMISAFTRNDYYEDALRLFCLMPRGGGLWPDNFTFGSILTACGNLGRLKQGKEIHGMVVVCGFVGNVVVESSLIDMYGKCALTDEAQCVFNSMSIKNSVSWCALLGAYCQSSKFGIVLQLAHEMGMVDLYTFGTILRACAGLASVRPGKEVHCLYVRKGGWMDIVVESALVDLYAKCGSIDYAYRVFTKISSRNVITWNAMLCGFAHNGRAMEALALFNEMLETRVRPDYITFVGVLFACSHGGLVHEGREFFYSMEPMHGVRPGKEHYNCVVDLLGRSGLLEEAEDLIKNSCFRDDPSLWEVLLGASTGDENTATAERIAKKMMEVEPDNHLSYVLLANVYRAAGRWNDALNLRRVMENQGVKKKPATSWISSEALRQRSSWNKLDLAFQVRFLDARNYHSLEYIGNLFTDCCQKWIKYIRTFSMKFLVLLLSP</sequence>
<evidence type="ECO:0000313" key="2">
    <source>
        <dbReference type="Proteomes" id="UP001057402"/>
    </source>
</evidence>
<dbReference type="EMBL" id="CM042884">
    <property type="protein sequence ID" value="KAI4369572.1"/>
    <property type="molecule type" value="Genomic_DNA"/>
</dbReference>
<protein>
    <submittedName>
        <fullName evidence="1">Uncharacterized protein</fullName>
    </submittedName>
</protein>
<reference evidence="2" key="1">
    <citation type="journal article" date="2023" name="Front. Plant Sci.">
        <title>Chromosomal-level genome assembly of Melastoma candidum provides insights into trichome evolution.</title>
        <authorList>
            <person name="Zhong Y."/>
            <person name="Wu W."/>
            <person name="Sun C."/>
            <person name="Zou P."/>
            <person name="Liu Y."/>
            <person name="Dai S."/>
            <person name="Zhou R."/>
        </authorList>
    </citation>
    <scope>NUCLEOTIDE SEQUENCE [LARGE SCALE GENOMIC DNA]</scope>
</reference>
<comment type="caution">
    <text evidence="1">The sequence shown here is derived from an EMBL/GenBank/DDBJ whole genome shotgun (WGS) entry which is preliminary data.</text>
</comment>
<proteinExistence type="predicted"/>
<organism evidence="1 2">
    <name type="scientific">Melastoma candidum</name>
    <dbReference type="NCBI Taxonomy" id="119954"/>
    <lineage>
        <taxon>Eukaryota</taxon>
        <taxon>Viridiplantae</taxon>
        <taxon>Streptophyta</taxon>
        <taxon>Embryophyta</taxon>
        <taxon>Tracheophyta</taxon>
        <taxon>Spermatophyta</taxon>
        <taxon>Magnoliopsida</taxon>
        <taxon>eudicotyledons</taxon>
        <taxon>Gunneridae</taxon>
        <taxon>Pentapetalae</taxon>
        <taxon>rosids</taxon>
        <taxon>malvids</taxon>
        <taxon>Myrtales</taxon>
        <taxon>Melastomataceae</taxon>
        <taxon>Melastomatoideae</taxon>
        <taxon>Melastomateae</taxon>
        <taxon>Melastoma</taxon>
    </lineage>
</organism>
<name>A0ACB9QTR9_9MYRT</name>
<evidence type="ECO:0000313" key="1">
    <source>
        <dbReference type="EMBL" id="KAI4369572.1"/>
    </source>
</evidence>
<gene>
    <name evidence="1" type="ORF">MLD38_017997</name>
</gene>
<keyword evidence="2" id="KW-1185">Reference proteome</keyword>